<dbReference type="EMBL" id="JAVHJO010000013">
    <property type="protein sequence ID" value="KAK6530114.1"/>
    <property type="molecule type" value="Genomic_DNA"/>
</dbReference>
<keyword evidence="4" id="KW-1185">Reference proteome</keyword>
<evidence type="ECO:0000256" key="1">
    <source>
        <dbReference type="SAM" id="MobiDB-lite"/>
    </source>
</evidence>
<reference evidence="3 4" key="1">
    <citation type="submission" date="2019-10" db="EMBL/GenBank/DDBJ databases">
        <authorList>
            <person name="Palmer J.M."/>
        </authorList>
    </citation>
    <scope>NUCLEOTIDE SEQUENCE [LARGE SCALE GENOMIC DNA]</scope>
    <source>
        <strain evidence="3 4">TWF694</strain>
    </source>
</reference>
<gene>
    <name evidence="3" type="ORF">TWF694_003485</name>
</gene>
<dbReference type="Gene3D" id="3.40.50.1820">
    <property type="entry name" value="alpha/beta hydrolase"/>
    <property type="match status" value="1"/>
</dbReference>
<feature type="domain" description="AB hydrolase-1" evidence="2">
    <location>
        <begin position="41"/>
        <end position="320"/>
    </location>
</feature>
<dbReference type="Pfam" id="PF12697">
    <property type="entry name" value="Abhydrolase_6"/>
    <property type="match status" value="1"/>
</dbReference>
<dbReference type="SUPFAM" id="SSF53474">
    <property type="entry name" value="alpha/beta-Hydrolases"/>
    <property type="match status" value="1"/>
</dbReference>
<protein>
    <recommendedName>
        <fullName evidence="2">AB hydrolase-1 domain-containing protein</fullName>
    </recommendedName>
</protein>
<evidence type="ECO:0000259" key="2">
    <source>
        <dbReference type="Pfam" id="PF12697"/>
    </source>
</evidence>
<dbReference type="PANTHER" id="PTHR43798:SF33">
    <property type="entry name" value="HYDROLASE, PUTATIVE (AFU_ORTHOLOGUE AFUA_2G14860)-RELATED"/>
    <property type="match status" value="1"/>
</dbReference>
<dbReference type="PANTHER" id="PTHR43798">
    <property type="entry name" value="MONOACYLGLYCEROL LIPASE"/>
    <property type="match status" value="1"/>
</dbReference>
<dbReference type="GO" id="GO:0016020">
    <property type="term" value="C:membrane"/>
    <property type="evidence" value="ECO:0007669"/>
    <property type="project" value="TreeGrafter"/>
</dbReference>
<dbReference type="AlphaFoldDB" id="A0AAV9X0T2"/>
<comment type="caution">
    <text evidence="3">The sequence shown here is derived from an EMBL/GenBank/DDBJ whole genome shotgun (WGS) entry which is preliminary data.</text>
</comment>
<evidence type="ECO:0000313" key="4">
    <source>
        <dbReference type="Proteomes" id="UP001365542"/>
    </source>
</evidence>
<dbReference type="InterPro" id="IPR029058">
    <property type="entry name" value="AB_hydrolase_fold"/>
</dbReference>
<sequence>MADIQAPPLPPQAQPLSITLPHKPTASLSCAFVKGTTPTLIVHLNGLGLPQSHWWPSVTNYLTTFPSSHPSFLTYDRYGQGTTTSPDPQDESDQNKHLPPGHRHDITSVVSDLHALIQHVALNYHQYELSKTVIVLVANSIGCAVARYYAQQYPRTVSGLILLDSYMSDTTFIDIYPDPDGPSFNESELPEGVTVEDIRAAREGMGKLFHPTVVNKEGFWRGSVTDVLPHSYEPKLLAPGEGDERPYVTVVGHDWDIFAEESLRMKGMTRLVAMNYTNVAWGKYNEGLLKITSEERAKGVVIAKGAGHFVQQYRPDLVAEEVGRVVKLLEVS</sequence>
<name>A0AAV9X0T2_9PEZI</name>
<accession>A0AAV9X0T2</accession>
<proteinExistence type="predicted"/>
<feature type="region of interest" description="Disordered" evidence="1">
    <location>
        <begin position="76"/>
        <end position="104"/>
    </location>
</feature>
<evidence type="ECO:0000313" key="3">
    <source>
        <dbReference type="EMBL" id="KAK6530114.1"/>
    </source>
</evidence>
<dbReference type="InterPro" id="IPR050266">
    <property type="entry name" value="AB_hydrolase_sf"/>
</dbReference>
<dbReference type="InterPro" id="IPR000073">
    <property type="entry name" value="AB_hydrolase_1"/>
</dbReference>
<dbReference type="Proteomes" id="UP001365542">
    <property type="component" value="Unassembled WGS sequence"/>
</dbReference>
<organism evidence="3 4">
    <name type="scientific">Orbilia ellipsospora</name>
    <dbReference type="NCBI Taxonomy" id="2528407"/>
    <lineage>
        <taxon>Eukaryota</taxon>
        <taxon>Fungi</taxon>
        <taxon>Dikarya</taxon>
        <taxon>Ascomycota</taxon>
        <taxon>Pezizomycotina</taxon>
        <taxon>Orbiliomycetes</taxon>
        <taxon>Orbiliales</taxon>
        <taxon>Orbiliaceae</taxon>
        <taxon>Orbilia</taxon>
    </lineage>
</organism>